<dbReference type="PANTHER" id="PTHR21556">
    <property type="entry name" value="TRESLIN"/>
    <property type="match status" value="1"/>
</dbReference>
<sequence>MDSLDLSRIQRVVLLIDLHPLLRHQNPNSYLSPVLSAARKILSFTPLSSSLFAYKFFFSSLSPVLSTSKVHHLLGKSPTFLSFNHPPHTLESLSQTLNSLGAVSGLGHPTGLSSPSASLLARSLLQLEHDYGWEAYSQNPKGTPELVTVRSNLVVLFSPVSQSLNFLSEFIDLEVGVDENSSMSSDAFLHRFFKFFGLVKERLVSKDIHISWIDVDFEPRCTEENLGSGFLEKGIRDLGWGFSSTDAIVLGSALVPFGLIFPYIGCAMEFAPASNAKKGRVELVLGISDVSGKPLECKVCDLEVLDLKLLGERSDIRDLFSNNSGKSFKKIRMAQVWKKGEGEKLMLNPSALVLVHRISGDCKKERKGHSRREFFADRVLELLCTEKGELAEGKPTWQLLLAFLYIQNYGASVFISDSDGTSLKGILMPLTINYALLSVVEKNSLGLCQSAISTSNGSSEILDRSAPSASKDKDDRRRRRKMQADLFQNATLTSFREVVFSHDDGNASGADLEELYFGGECSMSKKLRFLRCWMRQIKKTSNCSNIILNELKEYPDVKEETEERVVDLQEEPRPHIFSSFTDDSYLSGSANEEASPFSCMEDMEAFLGSIPQKIEEGLCSGDADLGFLAERIVALSIHALYMKFGRNAINESSSKEAEDASDLKIVAEISHLLLRKPKDLIFKCKEVNPVSLSSDINTAVYSTENKLGEHELQILFRMEMLRSKIGASIEEKQKMIKEICSLLQFIDINLQSDTFHSKSIVEFAERTIKARYAHCLGDVIHKIYKQMEFDLFDEDEVEASDTLPNSNSDEIRRYEDNNDRIPGIATGLVVGAPSYKHQQEKGVKSQLKIMENVQERQLMKALERRNRDRKISSFTSWMPDLQRVWALKQPRAKIPTHDYLRKPSKRRKQRVAANDMVCETPMTGKKYSDVQEDDTGSGINSCRSLSKALFHHEGDSDSSIFS</sequence>
<dbReference type="GeneID" id="103710921"/>
<evidence type="ECO:0000256" key="1">
    <source>
        <dbReference type="SAM" id="MobiDB-lite"/>
    </source>
</evidence>
<dbReference type="GO" id="GO:0003682">
    <property type="term" value="F:chromatin binding"/>
    <property type="evidence" value="ECO:0007669"/>
    <property type="project" value="TreeGrafter"/>
</dbReference>
<dbReference type="OrthoDB" id="1913152at2759"/>
<gene>
    <name evidence="3" type="primary">LOC103710921</name>
</gene>
<accession>A0A8B7MUM1</accession>
<evidence type="ECO:0000313" key="2">
    <source>
        <dbReference type="Proteomes" id="UP000228380"/>
    </source>
</evidence>
<dbReference type="KEGG" id="pda:103710921"/>
<reference evidence="3" key="2">
    <citation type="submission" date="2025-08" db="UniProtKB">
        <authorList>
            <consortium name="RefSeq"/>
        </authorList>
    </citation>
    <scope>IDENTIFICATION</scope>
    <source>
        <tissue evidence="3">Young leaves</tissue>
    </source>
</reference>
<dbReference type="Proteomes" id="UP000228380">
    <property type="component" value="Chromosome 8"/>
</dbReference>
<dbReference type="GO" id="GO:0007095">
    <property type="term" value="P:mitotic G2 DNA damage checkpoint signaling"/>
    <property type="evidence" value="ECO:0007669"/>
    <property type="project" value="TreeGrafter"/>
</dbReference>
<dbReference type="PANTHER" id="PTHR21556:SF2">
    <property type="entry name" value="TRESLIN"/>
    <property type="match status" value="1"/>
</dbReference>
<dbReference type="AlphaFoldDB" id="A0A8B7MUM1"/>
<proteinExistence type="predicted"/>
<dbReference type="GO" id="GO:0006260">
    <property type="term" value="P:DNA replication"/>
    <property type="evidence" value="ECO:0007669"/>
    <property type="project" value="InterPro"/>
</dbReference>
<keyword evidence="2" id="KW-1185">Reference proteome</keyword>
<dbReference type="InterPro" id="IPR026153">
    <property type="entry name" value="Treslin"/>
</dbReference>
<protein>
    <submittedName>
        <fullName evidence="3">Uncharacterized protein LOC103710921</fullName>
    </submittedName>
</protein>
<dbReference type="GO" id="GO:0030174">
    <property type="term" value="P:regulation of DNA-templated DNA replication initiation"/>
    <property type="evidence" value="ECO:0007669"/>
    <property type="project" value="TreeGrafter"/>
</dbReference>
<name>A0A8B7MUM1_PHODC</name>
<organism evidence="2 3">
    <name type="scientific">Phoenix dactylifera</name>
    <name type="common">Date palm</name>
    <dbReference type="NCBI Taxonomy" id="42345"/>
    <lineage>
        <taxon>Eukaryota</taxon>
        <taxon>Viridiplantae</taxon>
        <taxon>Streptophyta</taxon>
        <taxon>Embryophyta</taxon>
        <taxon>Tracheophyta</taxon>
        <taxon>Spermatophyta</taxon>
        <taxon>Magnoliopsida</taxon>
        <taxon>Liliopsida</taxon>
        <taxon>Arecaceae</taxon>
        <taxon>Coryphoideae</taxon>
        <taxon>Phoeniceae</taxon>
        <taxon>Phoenix</taxon>
    </lineage>
</organism>
<dbReference type="GO" id="GO:0010212">
    <property type="term" value="P:response to ionizing radiation"/>
    <property type="evidence" value="ECO:0007669"/>
    <property type="project" value="InterPro"/>
</dbReference>
<dbReference type="RefSeq" id="XP_017699236.2">
    <property type="nucleotide sequence ID" value="XM_017843747.2"/>
</dbReference>
<feature type="region of interest" description="Disordered" evidence="1">
    <location>
        <begin position="457"/>
        <end position="480"/>
    </location>
</feature>
<dbReference type="GO" id="GO:0005634">
    <property type="term" value="C:nucleus"/>
    <property type="evidence" value="ECO:0007669"/>
    <property type="project" value="InterPro"/>
</dbReference>
<dbReference type="GO" id="GO:0033314">
    <property type="term" value="P:mitotic DNA replication checkpoint signaling"/>
    <property type="evidence" value="ECO:0007669"/>
    <property type="project" value="InterPro"/>
</dbReference>
<reference evidence="2" key="1">
    <citation type="journal article" date="2019" name="Nat. Commun.">
        <title>Genome-wide association mapping of date palm fruit traits.</title>
        <authorList>
            <person name="Hazzouri K.M."/>
            <person name="Gros-Balthazard M."/>
            <person name="Flowers J.M."/>
            <person name="Copetti D."/>
            <person name="Lemansour A."/>
            <person name="Lebrun M."/>
            <person name="Masmoudi K."/>
            <person name="Ferrand S."/>
            <person name="Dhar M.I."/>
            <person name="Fresquez Z.A."/>
            <person name="Rosas U."/>
            <person name="Zhang J."/>
            <person name="Talag J."/>
            <person name="Lee S."/>
            <person name="Kudrna D."/>
            <person name="Powell R.F."/>
            <person name="Leitch I.J."/>
            <person name="Krueger R.R."/>
            <person name="Wing R.A."/>
            <person name="Amiri K.M.A."/>
            <person name="Purugganan M.D."/>
        </authorList>
    </citation>
    <scope>NUCLEOTIDE SEQUENCE [LARGE SCALE GENOMIC DNA]</scope>
    <source>
        <strain evidence="2">cv. Khalas</strain>
    </source>
</reference>
<evidence type="ECO:0000313" key="3">
    <source>
        <dbReference type="RefSeq" id="XP_017699236.2"/>
    </source>
</evidence>